<reference evidence="1 2" key="1">
    <citation type="submission" date="2016-03" db="EMBL/GenBank/DDBJ databases">
        <authorList>
            <person name="Ploux O."/>
        </authorList>
    </citation>
    <scope>NUCLEOTIDE SEQUENCE [LARGE SCALE GENOMIC DNA]</scope>
    <source>
        <strain evidence="1 2">R-45370</strain>
    </source>
</reference>
<gene>
    <name evidence="1" type="ORF">A1359_07550</name>
</gene>
<dbReference type="Pfam" id="PF10387">
    <property type="entry name" value="DUF2442"/>
    <property type="match status" value="1"/>
</dbReference>
<accession>A0A177NEK7</accession>
<dbReference type="InterPro" id="IPR018841">
    <property type="entry name" value="DUF2442"/>
</dbReference>
<dbReference type="SUPFAM" id="SSF143880">
    <property type="entry name" value="NE0471 N-terminal domain-like"/>
    <property type="match status" value="1"/>
</dbReference>
<evidence type="ECO:0000313" key="2">
    <source>
        <dbReference type="Proteomes" id="UP000078476"/>
    </source>
</evidence>
<dbReference type="RefSeq" id="WP_066981043.1">
    <property type="nucleotide sequence ID" value="NZ_LUUI01000095.1"/>
</dbReference>
<keyword evidence="2" id="KW-1185">Reference proteome</keyword>
<dbReference type="AlphaFoldDB" id="A0A177NEK7"/>
<evidence type="ECO:0008006" key="3">
    <source>
        <dbReference type="Google" id="ProtNLM"/>
    </source>
</evidence>
<dbReference type="EMBL" id="LUUI01000095">
    <property type="protein sequence ID" value="OAI16496.1"/>
    <property type="molecule type" value="Genomic_DNA"/>
</dbReference>
<dbReference type="Proteomes" id="UP000078476">
    <property type="component" value="Unassembled WGS sequence"/>
</dbReference>
<proteinExistence type="predicted"/>
<evidence type="ECO:0000313" key="1">
    <source>
        <dbReference type="EMBL" id="OAI16496.1"/>
    </source>
</evidence>
<sequence>MFYIKTIEPDSANYSISITYDDNVTVIANFGHLLEKGVMTQLKDPAVFNQVQIGSKGRSIIWPEQDIDFCADGLRLKFTQSKAA</sequence>
<dbReference type="Gene3D" id="3.30.2020.10">
    <property type="entry name" value="NE0471-like N-terminal domain"/>
    <property type="match status" value="1"/>
</dbReference>
<name>A0A177NEK7_9GAMM</name>
<organism evidence="1 2">
    <name type="scientific">Methylomonas lenta</name>
    <dbReference type="NCBI Taxonomy" id="980561"/>
    <lineage>
        <taxon>Bacteria</taxon>
        <taxon>Pseudomonadati</taxon>
        <taxon>Pseudomonadota</taxon>
        <taxon>Gammaproteobacteria</taxon>
        <taxon>Methylococcales</taxon>
        <taxon>Methylococcaceae</taxon>
        <taxon>Methylomonas</taxon>
    </lineage>
</organism>
<comment type="caution">
    <text evidence="1">The sequence shown here is derived from an EMBL/GenBank/DDBJ whole genome shotgun (WGS) entry which is preliminary data.</text>
</comment>
<dbReference type="OrthoDB" id="6935755at2"/>
<dbReference type="STRING" id="980561.A1359_07550"/>
<dbReference type="InterPro" id="IPR036782">
    <property type="entry name" value="NE0471-like_N"/>
</dbReference>
<protein>
    <recommendedName>
        <fullName evidence="3">DUF2442 domain-containing protein</fullName>
    </recommendedName>
</protein>